<dbReference type="InterPro" id="IPR002052">
    <property type="entry name" value="DNA_methylase_N6_adenine_CS"/>
</dbReference>
<dbReference type="Proteomes" id="UP001431935">
    <property type="component" value="Chromosome"/>
</dbReference>
<gene>
    <name evidence="5" type="ORF">V2E26_02080</name>
</gene>
<accession>A0ABZ2AGC2</accession>
<evidence type="ECO:0000259" key="4">
    <source>
        <dbReference type="Pfam" id="PF01555"/>
    </source>
</evidence>
<evidence type="ECO:0000256" key="2">
    <source>
        <dbReference type="ARBA" id="ARBA00022603"/>
    </source>
</evidence>
<dbReference type="PROSITE" id="PS00092">
    <property type="entry name" value="N6_MTASE"/>
    <property type="match status" value="1"/>
</dbReference>
<dbReference type="EMBL" id="CP143578">
    <property type="protein sequence ID" value="WVN21181.1"/>
    <property type="molecule type" value="Genomic_DNA"/>
</dbReference>
<evidence type="ECO:0000313" key="5">
    <source>
        <dbReference type="EMBL" id="WVN21181.1"/>
    </source>
</evidence>
<dbReference type="GO" id="GO:0032259">
    <property type="term" value="P:methylation"/>
    <property type="evidence" value="ECO:0007669"/>
    <property type="project" value="UniProtKB-KW"/>
</dbReference>
<keyword evidence="2 5" id="KW-0489">Methyltransferase</keyword>
<feature type="domain" description="DNA methylase N-4/N-6" evidence="4">
    <location>
        <begin position="25"/>
        <end position="120"/>
    </location>
</feature>
<keyword evidence="6" id="KW-1185">Reference proteome</keyword>
<comment type="similarity">
    <text evidence="1">Belongs to the N(4)/N(6)-methyltransferase family.</text>
</comment>
<dbReference type="Gene3D" id="3.40.50.150">
    <property type="entry name" value="Vaccinia Virus protein VP39"/>
    <property type="match status" value="1"/>
</dbReference>
<reference evidence="5" key="1">
    <citation type="submission" date="2024-01" db="EMBL/GenBank/DDBJ databases">
        <title>Complete genome sequence of Mycoplasma gateae strain 3700.</title>
        <authorList>
            <person name="Spergser J."/>
        </authorList>
    </citation>
    <scope>NUCLEOTIDE SEQUENCE [LARGE SCALE GENOMIC DNA]</scope>
    <source>
        <strain evidence="5">3700</strain>
    </source>
</reference>
<evidence type="ECO:0000256" key="1">
    <source>
        <dbReference type="ARBA" id="ARBA00006594"/>
    </source>
</evidence>
<dbReference type="SUPFAM" id="SSF53335">
    <property type="entry name" value="S-adenosyl-L-methionine-dependent methyltransferases"/>
    <property type="match status" value="1"/>
</dbReference>
<dbReference type="Pfam" id="PF01555">
    <property type="entry name" value="N6_N4_Mtase"/>
    <property type="match status" value="1"/>
</dbReference>
<dbReference type="GO" id="GO:0008168">
    <property type="term" value="F:methyltransferase activity"/>
    <property type="evidence" value="ECO:0007669"/>
    <property type="project" value="UniProtKB-KW"/>
</dbReference>
<sequence length="168" mass="20079">MDIKNKIIQGDYIEVLKKVPNETFDFCFANPPYFMQIDNNKKLYRVEGEEFLGCNDEWDKFNSFEEYKEWTRQSLNEVRRTLKKDGRFALLPVCNQFYEIGNILRELGYWVINDIVWKKAILLPTLVELDWTIAMRQFYELKSLRVQNLLSIIKLQKYINGGKQMGCI</sequence>
<evidence type="ECO:0000256" key="3">
    <source>
        <dbReference type="ARBA" id="ARBA00022679"/>
    </source>
</evidence>
<dbReference type="InterPro" id="IPR029063">
    <property type="entry name" value="SAM-dependent_MTases_sf"/>
</dbReference>
<protein>
    <submittedName>
        <fullName evidence="5">DNA methyltransferase</fullName>
    </submittedName>
</protein>
<dbReference type="InterPro" id="IPR002941">
    <property type="entry name" value="DNA_methylase_N4/N6"/>
</dbReference>
<keyword evidence="3" id="KW-0808">Transferase</keyword>
<evidence type="ECO:0000313" key="6">
    <source>
        <dbReference type="Proteomes" id="UP001431935"/>
    </source>
</evidence>
<proteinExistence type="inferred from homology"/>
<organism evidence="5 6">
    <name type="scientific">Metamycoplasma gateae</name>
    <dbReference type="NCBI Taxonomy" id="35769"/>
    <lineage>
        <taxon>Bacteria</taxon>
        <taxon>Bacillati</taxon>
        <taxon>Mycoplasmatota</taxon>
        <taxon>Mycoplasmoidales</taxon>
        <taxon>Metamycoplasmataceae</taxon>
        <taxon>Metamycoplasma</taxon>
    </lineage>
</organism>
<name>A0ABZ2AGC2_9BACT</name>
<dbReference type="RefSeq" id="WP_330463220.1">
    <property type="nucleotide sequence ID" value="NZ_CP143578.1"/>
</dbReference>